<organism evidence="1 2">
    <name type="scientific">Ancylostoma ceylanicum</name>
    <dbReference type="NCBI Taxonomy" id="53326"/>
    <lineage>
        <taxon>Eukaryota</taxon>
        <taxon>Metazoa</taxon>
        <taxon>Ecdysozoa</taxon>
        <taxon>Nematoda</taxon>
        <taxon>Chromadorea</taxon>
        <taxon>Rhabditida</taxon>
        <taxon>Rhabditina</taxon>
        <taxon>Rhabditomorpha</taxon>
        <taxon>Strongyloidea</taxon>
        <taxon>Ancylostomatidae</taxon>
        <taxon>Ancylostomatinae</taxon>
        <taxon>Ancylostoma</taxon>
    </lineage>
</organism>
<gene>
    <name evidence="1" type="primary">Acey_s0077.g1091</name>
    <name evidence="1" type="ORF">Y032_0077g1091</name>
</gene>
<dbReference type="AlphaFoldDB" id="A0A016TUA3"/>
<sequence length="78" mass="9308">MFLSSWRNCKKKIKYKVHRLGTKIAMEFRLLSESTTTRHQLTDVVLIARQLFWFIRPITSPYSHNVIHTMSEKIKTSQ</sequence>
<name>A0A016TUA3_9BILA</name>
<dbReference type="Proteomes" id="UP000024635">
    <property type="component" value="Unassembled WGS sequence"/>
</dbReference>
<proteinExistence type="predicted"/>
<comment type="caution">
    <text evidence="1">The sequence shown here is derived from an EMBL/GenBank/DDBJ whole genome shotgun (WGS) entry which is preliminary data.</text>
</comment>
<evidence type="ECO:0000313" key="2">
    <source>
        <dbReference type="Proteomes" id="UP000024635"/>
    </source>
</evidence>
<evidence type="ECO:0000313" key="1">
    <source>
        <dbReference type="EMBL" id="EYC06212.1"/>
    </source>
</evidence>
<protein>
    <submittedName>
        <fullName evidence="1">Uncharacterized protein</fullName>
    </submittedName>
</protein>
<accession>A0A016TUA3</accession>
<reference evidence="2" key="1">
    <citation type="journal article" date="2015" name="Nat. Genet.">
        <title>The genome and transcriptome of the zoonotic hookworm Ancylostoma ceylanicum identify infection-specific gene families.</title>
        <authorList>
            <person name="Schwarz E.M."/>
            <person name="Hu Y."/>
            <person name="Antoshechkin I."/>
            <person name="Miller M.M."/>
            <person name="Sternberg P.W."/>
            <person name="Aroian R.V."/>
        </authorList>
    </citation>
    <scope>NUCLEOTIDE SEQUENCE</scope>
    <source>
        <strain evidence="2">HY135</strain>
    </source>
</reference>
<dbReference type="EMBL" id="JARK01001413">
    <property type="protein sequence ID" value="EYC06212.1"/>
    <property type="molecule type" value="Genomic_DNA"/>
</dbReference>
<keyword evidence="2" id="KW-1185">Reference proteome</keyword>